<dbReference type="PANTHER" id="PTHR42080:SF3">
    <property type="entry name" value="SRR1-LIKE DOMAIN-CONTAINING PROTEIN"/>
    <property type="match status" value="1"/>
</dbReference>
<dbReference type="PANTHER" id="PTHR42080">
    <property type="entry name" value="SRR1 DOMAIN-CONTAINING PROTEIN"/>
    <property type="match status" value="1"/>
</dbReference>
<comment type="caution">
    <text evidence="2">The sequence shown here is derived from an EMBL/GenBank/DDBJ whole genome shotgun (WGS) entry which is preliminary data.</text>
</comment>
<sequence length="152" mass="16672">MTWSDDGFLPSMAQHALALTIRDLLGHTPGTHGEAAGGVRCYAQDPIYTPVDEQVLSEAGFTVLNDPRAFLEVDEASVVIAISPDIPVRQIIADIARPAIMVWDKVTISDPNTSTDPVSPRVIQMMKEYTELPFPPEDEYFGDLAIYIRKAG</sequence>
<dbReference type="AlphaFoldDB" id="A0AAN6SNJ5"/>
<feature type="domain" description="SRR1-like" evidence="1">
    <location>
        <begin position="10"/>
        <end position="147"/>
    </location>
</feature>
<dbReference type="EMBL" id="MU854515">
    <property type="protein sequence ID" value="KAK4033690.1"/>
    <property type="molecule type" value="Genomic_DNA"/>
</dbReference>
<evidence type="ECO:0000259" key="1">
    <source>
        <dbReference type="Pfam" id="PF07985"/>
    </source>
</evidence>
<name>A0AAN6SNJ5_9PEZI</name>
<reference evidence="3" key="1">
    <citation type="journal article" date="2023" name="Mol. Phylogenet. Evol.">
        <title>Genome-scale phylogeny and comparative genomics of the fungal order Sordariales.</title>
        <authorList>
            <person name="Hensen N."/>
            <person name="Bonometti L."/>
            <person name="Westerberg I."/>
            <person name="Brannstrom I.O."/>
            <person name="Guillou S."/>
            <person name="Cros-Aarteil S."/>
            <person name="Calhoun S."/>
            <person name="Haridas S."/>
            <person name="Kuo A."/>
            <person name="Mondo S."/>
            <person name="Pangilinan J."/>
            <person name="Riley R."/>
            <person name="LaButti K."/>
            <person name="Andreopoulos B."/>
            <person name="Lipzen A."/>
            <person name="Chen C."/>
            <person name="Yan M."/>
            <person name="Daum C."/>
            <person name="Ng V."/>
            <person name="Clum A."/>
            <person name="Steindorff A."/>
            <person name="Ohm R.A."/>
            <person name="Martin F."/>
            <person name="Silar P."/>
            <person name="Natvig D.O."/>
            <person name="Lalanne C."/>
            <person name="Gautier V."/>
            <person name="Ament-Velasquez S.L."/>
            <person name="Kruys A."/>
            <person name="Hutchinson M.I."/>
            <person name="Powell A.J."/>
            <person name="Barry K."/>
            <person name="Miller A.N."/>
            <person name="Grigoriev I.V."/>
            <person name="Debuchy R."/>
            <person name="Gladieux P."/>
            <person name="Hiltunen Thoren M."/>
            <person name="Johannesson H."/>
        </authorList>
    </citation>
    <scope>NUCLEOTIDE SEQUENCE [LARGE SCALE GENOMIC DNA]</scope>
    <source>
        <strain evidence="3">CBS 284.82</strain>
    </source>
</reference>
<evidence type="ECO:0000313" key="3">
    <source>
        <dbReference type="Proteomes" id="UP001303115"/>
    </source>
</evidence>
<dbReference type="Proteomes" id="UP001303115">
    <property type="component" value="Unassembled WGS sequence"/>
</dbReference>
<protein>
    <recommendedName>
        <fullName evidence="1">SRR1-like domain-containing protein</fullName>
    </recommendedName>
</protein>
<proteinExistence type="predicted"/>
<evidence type="ECO:0000313" key="2">
    <source>
        <dbReference type="EMBL" id="KAK4033690.1"/>
    </source>
</evidence>
<organism evidence="2 3">
    <name type="scientific">Parachaetomium inaequale</name>
    <dbReference type="NCBI Taxonomy" id="2588326"/>
    <lineage>
        <taxon>Eukaryota</taxon>
        <taxon>Fungi</taxon>
        <taxon>Dikarya</taxon>
        <taxon>Ascomycota</taxon>
        <taxon>Pezizomycotina</taxon>
        <taxon>Sordariomycetes</taxon>
        <taxon>Sordariomycetidae</taxon>
        <taxon>Sordariales</taxon>
        <taxon>Chaetomiaceae</taxon>
        <taxon>Parachaetomium</taxon>
    </lineage>
</organism>
<accession>A0AAN6SNJ5</accession>
<dbReference type="Pfam" id="PF07985">
    <property type="entry name" value="SRR1"/>
    <property type="match status" value="1"/>
</dbReference>
<gene>
    <name evidence="2" type="ORF">C8A01DRAFT_19398</name>
</gene>
<keyword evidence="3" id="KW-1185">Reference proteome</keyword>
<dbReference type="InterPro" id="IPR012942">
    <property type="entry name" value="SRR1-like"/>
</dbReference>